<gene>
    <name evidence="2" type="ORF">SNOG_15024</name>
</gene>
<feature type="region of interest" description="Disordered" evidence="1">
    <location>
        <begin position="1"/>
        <end position="39"/>
    </location>
</feature>
<proteinExistence type="predicted"/>
<dbReference type="RefSeq" id="XP_001805188.1">
    <property type="nucleotide sequence ID" value="XM_001805136.1"/>
</dbReference>
<accession>Q0TZK8</accession>
<evidence type="ECO:0000256" key="1">
    <source>
        <dbReference type="SAM" id="MobiDB-lite"/>
    </source>
</evidence>
<organism evidence="2 3">
    <name type="scientific">Phaeosphaeria nodorum (strain SN15 / ATCC MYA-4574 / FGSC 10173)</name>
    <name type="common">Glume blotch fungus</name>
    <name type="synonym">Parastagonospora nodorum</name>
    <dbReference type="NCBI Taxonomy" id="321614"/>
    <lineage>
        <taxon>Eukaryota</taxon>
        <taxon>Fungi</taxon>
        <taxon>Dikarya</taxon>
        <taxon>Ascomycota</taxon>
        <taxon>Pezizomycotina</taxon>
        <taxon>Dothideomycetes</taxon>
        <taxon>Pleosporomycetidae</taxon>
        <taxon>Pleosporales</taxon>
        <taxon>Pleosporineae</taxon>
        <taxon>Phaeosphaeriaceae</taxon>
        <taxon>Parastagonospora</taxon>
    </lineage>
</organism>
<dbReference type="KEGG" id="pno:SNOG_15024"/>
<dbReference type="GeneID" id="5982116"/>
<reference evidence="3" key="1">
    <citation type="journal article" date="2007" name="Plant Cell">
        <title>Dothideomycete-plant interactions illuminated by genome sequencing and EST analysis of the wheat pathogen Stagonospora nodorum.</title>
        <authorList>
            <person name="Hane J.K."/>
            <person name="Lowe R.G."/>
            <person name="Solomon P.S."/>
            <person name="Tan K.C."/>
            <person name="Schoch C.L."/>
            <person name="Spatafora J.W."/>
            <person name="Crous P.W."/>
            <person name="Kodira C."/>
            <person name="Birren B.W."/>
            <person name="Galagan J.E."/>
            <person name="Torriani S.F."/>
            <person name="McDonald B.A."/>
            <person name="Oliver R.P."/>
        </authorList>
    </citation>
    <scope>NUCLEOTIDE SEQUENCE [LARGE SCALE GENOMIC DNA]</scope>
    <source>
        <strain evidence="3">SN15 / ATCC MYA-4574 / FGSC 10173</strain>
    </source>
</reference>
<name>Q0TZK8_PHANO</name>
<dbReference type="Proteomes" id="UP000001055">
    <property type="component" value="Unassembled WGS sequence"/>
</dbReference>
<dbReference type="InParanoid" id="Q0TZK8"/>
<evidence type="ECO:0000313" key="3">
    <source>
        <dbReference type="Proteomes" id="UP000001055"/>
    </source>
</evidence>
<dbReference type="HOGENOM" id="CLU_2400409_0_0_1"/>
<dbReference type="EMBL" id="CH445359">
    <property type="protein sequence ID" value="EAT77567.1"/>
    <property type="molecule type" value="Genomic_DNA"/>
</dbReference>
<feature type="compositionally biased region" description="Polar residues" evidence="1">
    <location>
        <begin position="1"/>
        <end position="13"/>
    </location>
</feature>
<sequence>MQESAQRSGSVCTGQDAHGNSRGSSKGRHVNGELPAARRGGARCCYPPVRVRSPYRKQRLGDLQQWASAARTRRRRRAGKWEASWSCAVMADG</sequence>
<evidence type="ECO:0000313" key="2">
    <source>
        <dbReference type="EMBL" id="EAT77567.1"/>
    </source>
</evidence>
<protein>
    <submittedName>
        <fullName evidence="2">Uncharacterized protein</fullName>
    </submittedName>
</protein>
<dbReference type="AlphaFoldDB" id="Q0TZK8"/>